<organism evidence="2 3">
    <name type="scientific">Pseudomonas nitroreducens</name>
    <dbReference type="NCBI Taxonomy" id="46680"/>
    <lineage>
        <taxon>Bacteria</taxon>
        <taxon>Pseudomonadati</taxon>
        <taxon>Pseudomonadota</taxon>
        <taxon>Gammaproteobacteria</taxon>
        <taxon>Pseudomonadales</taxon>
        <taxon>Pseudomonadaceae</taxon>
        <taxon>Pseudomonas</taxon>
    </lineage>
</organism>
<dbReference type="Proteomes" id="UP000501063">
    <property type="component" value="Plasmid pPniHBP1_2"/>
</dbReference>
<geneLocation type="plasmid" evidence="2">
    <name>pPniHBP1_2</name>
</geneLocation>
<evidence type="ECO:0000313" key="3">
    <source>
        <dbReference type="Proteomes" id="UP000501063"/>
    </source>
</evidence>
<dbReference type="KEGG" id="pnt:G5B91_32895"/>
<dbReference type="EMBL" id="CP049141">
    <property type="protein sequence ID" value="QIE91166.1"/>
    <property type="molecule type" value="Genomic_DNA"/>
</dbReference>
<sequence length="63" mass="6828">MNEWILALLLGGSPEPILIATGYETAEQCEAAGDLMKAADAAVRKTSKNYSISCTEQPRQDQK</sequence>
<protein>
    <submittedName>
        <fullName evidence="2">Uncharacterized protein</fullName>
    </submittedName>
</protein>
<proteinExistence type="predicted"/>
<dbReference type="KEGG" id="pnt:G5B91_32955"/>
<dbReference type="AlphaFoldDB" id="A0A6G6J6X2"/>
<name>A0A6G6J6X2_PSENT</name>
<dbReference type="EMBL" id="CP049141">
    <property type="protein sequence ID" value="QIE91156.1"/>
    <property type="molecule type" value="Genomic_DNA"/>
</dbReference>
<keyword evidence="2" id="KW-0614">Plasmid</keyword>
<evidence type="ECO:0000313" key="1">
    <source>
        <dbReference type="EMBL" id="QIE91156.1"/>
    </source>
</evidence>
<geneLocation type="plasmid" evidence="3">
    <name>ppnihbp1_2</name>
</geneLocation>
<reference evidence="2 3" key="1">
    <citation type="submission" date="2020-02" db="EMBL/GenBank/DDBJ databases">
        <title>Integrative conjugative elements (ICEs) and plasmids drive adaptation of Pseudomonas nitroreducens strain HBP1 to wastewater environment.</title>
        <authorList>
            <person name="Sentchilo V."/>
            <person name="Carraro N."/>
            <person name="Bertelli C."/>
            <person name="van der Meer J.R."/>
        </authorList>
    </citation>
    <scope>NUCLEOTIDE SEQUENCE [LARGE SCALE GENOMIC DNA]</scope>
    <source>
        <strain evidence="2 3">HBP1</strain>
        <plasmid evidence="3">ppnihbp1_2</plasmid>
        <plasmid evidence="2">pPniHBP1_2</plasmid>
    </source>
</reference>
<accession>A0A6G6J6X2</accession>
<dbReference type="RefSeq" id="WP_024767399.1">
    <property type="nucleotide sequence ID" value="NZ_CP049141.1"/>
</dbReference>
<evidence type="ECO:0000313" key="2">
    <source>
        <dbReference type="EMBL" id="QIE91166.1"/>
    </source>
</evidence>
<gene>
    <name evidence="1" type="ORF">G5B91_32895</name>
    <name evidence="2" type="ORF">G5B91_32955</name>
</gene>